<evidence type="ECO:0008006" key="3">
    <source>
        <dbReference type="Google" id="ProtNLM"/>
    </source>
</evidence>
<dbReference type="AlphaFoldDB" id="A0AA87F625"/>
<protein>
    <recommendedName>
        <fullName evidence="3">Bacteriocin</fullName>
    </recommendedName>
</protein>
<evidence type="ECO:0000313" key="1">
    <source>
        <dbReference type="EMBL" id="EHC01597.1"/>
    </source>
</evidence>
<dbReference type="Proteomes" id="UP000004014">
    <property type="component" value="Unassembled WGS sequence"/>
</dbReference>
<dbReference type="InterPro" id="IPR010133">
    <property type="entry name" value="Bacteriocin_signal_seq"/>
</dbReference>
<reference evidence="1 2" key="1">
    <citation type="submission" date="2011-03" db="EMBL/GenBank/DDBJ databases">
        <title>Deep-sequencing identification of multiple resistance mechanism for the high antibiotic-resistance strain Streptococcus suis R61.</title>
        <authorList>
            <person name="Hu P."/>
            <person name="Yang M."/>
            <person name="Jin M."/>
            <person name="Xiao J."/>
        </authorList>
    </citation>
    <scope>NUCLEOTIDE SEQUENCE [LARGE SCALE GENOMIC DNA]</scope>
    <source>
        <strain evidence="1 2">R61</strain>
    </source>
</reference>
<comment type="caution">
    <text evidence="1">The sequence shown here is derived from an EMBL/GenBank/DDBJ whole genome shotgun (WGS) entry which is preliminary data.</text>
</comment>
<proteinExistence type="predicted"/>
<organism evidence="1 2">
    <name type="scientific">Streptococcus suis R61</name>
    <dbReference type="NCBI Taxonomy" id="996306"/>
    <lineage>
        <taxon>Bacteria</taxon>
        <taxon>Bacillati</taxon>
        <taxon>Bacillota</taxon>
        <taxon>Bacilli</taxon>
        <taxon>Lactobacillales</taxon>
        <taxon>Streptococcaceae</taxon>
        <taxon>Streptococcus</taxon>
    </lineage>
</organism>
<sequence>MMKQVKFKELSATELEAINGGDWLKDVRDYWNGVFDGIKSVFNQNKK</sequence>
<accession>A0AA87F625</accession>
<dbReference type="EMBL" id="AEYY01000051">
    <property type="protein sequence ID" value="EHC01597.1"/>
    <property type="molecule type" value="Genomic_DNA"/>
</dbReference>
<evidence type="ECO:0000313" key="2">
    <source>
        <dbReference type="Proteomes" id="UP000004014"/>
    </source>
</evidence>
<dbReference type="RefSeq" id="WP_002943463.1">
    <property type="nucleotide sequence ID" value="NZ_AEYY01000051.1"/>
</dbReference>
<name>A0AA87F625_STRSU</name>
<gene>
    <name evidence="1" type="ORF">SSUR61_0111</name>
</gene>
<dbReference type="NCBIfam" id="TIGR01847">
    <property type="entry name" value="bacteriocin_sig"/>
    <property type="match status" value="1"/>
</dbReference>